<keyword evidence="2" id="KW-1185">Reference proteome</keyword>
<gene>
    <name evidence="1" type="ORF">ACFYTF_18720</name>
</gene>
<evidence type="ECO:0000313" key="1">
    <source>
        <dbReference type="EMBL" id="MFF0544866.1"/>
    </source>
</evidence>
<sequence length="238" mass="25698">MIRTDDLARADPHPPVVDTPLGQVRFSISLAEVDLAVTPDAVWRLANGSYLYRWQHRRSTIDLLLGRVEIPAWDGGAAVPMWAAIWQVQAGEGRPGLVIAAELTDIPADAFGGPDPGECLAAASAENDRFMVAIGGPDAELLALQAEDGRLMPADWADLLAEGADGGYAEYGVRYRDPVGIAWHLPGLAREEVARLCVATAWCPRDDDRPAAWYAVDVPLDTAYLQLIAQPTGPTEMF</sequence>
<dbReference type="EMBL" id="JBIAMX010000011">
    <property type="protein sequence ID" value="MFF0544866.1"/>
    <property type="molecule type" value="Genomic_DNA"/>
</dbReference>
<dbReference type="Proteomes" id="UP001601444">
    <property type="component" value="Unassembled WGS sequence"/>
</dbReference>
<evidence type="ECO:0000313" key="2">
    <source>
        <dbReference type="Proteomes" id="UP001601444"/>
    </source>
</evidence>
<accession>A0ABW6PR21</accession>
<organism evidence="1 2">
    <name type="scientific">Nocardia thailandica</name>
    <dbReference type="NCBI Taxonomy" id="257275"/>
    <lineage>
        <taxon>Bacteria</taxon>
        <taxon>Bacillati</taxon>
        <taxon>Actinomycetota</taxon>
        <taxon>Actinomycetes</taxon>
        <taxon>Mycobacteriales</taxon>
        <taxon>Nocardiaceae</taxon>
        <taxon>Nocardia</taxon>
    </lineage>
</organism>
<name>A0ABW6PR21_9NOCA</name>
<dbReference type="RefSeq" id="WP_043650588.1">
    <property type="nucleotide sequence ID" value="NZ_JBIAMX010000011.1"/>
</dbReference>
<protein>
    <submittedName>
        <fullName evidence="1">Uncharacterized protein</fullName>
    </submittedName>
</protein>
<reference evidence="1 2" key="1">
    <citation type="submission" date="2024-10" db="EMBL/GenBank/DDBJ databases">
        <title>The Natural Products Discovery Center: Release of the First 8490 Sequenced Strains for Exploring Actinobacteria Biosynthetic Diversity.</title>
        <authorList>
            <person name="Kalkreuter E."/>
            <person name="Kautsar S.A."/>
            <person name="Yang D."/>
            <person name="Bader C.D."/>
            <person name="Teijaro C.N."/>
            <person name="Fluegel L."/>
            <person name="Davis C.M."/>
            <person name="Simpson J.R."/>
            <person name="Lauterbach L."/>
            <person name="Steele A.D."/>
            <person name="Gui C."/>
            <person name="Meng S."/>
            <person name="Li G."/>
            <person name="Viehrig K."/>
            <person name="Ye F."/>
            <person name="Su P."/>
            <person name="Kiefer A.F."/>
            <person name="Nichols A."/>
            <person name="Cepeda A.J."/>
            <person name="Yan W."/>
            <person name="Fan B."/>
            <person name="Jiang Y."/>
            <person name="Adhikari A."/>
            <person name="Zheng C.-J."/>
            <person name="Schuster L."/>
            <person name="Cowan T.M."/>
            <person name="Smanski M.J."/>
            <person name="Chevrette M.G."/>
            <person name="De Carvalho L.P.S."/>
            <person name="Shen B."/>
        </authorList>
    </citation>
    <scope>NUCLEOTIDE SEQUENCE [LARGE SCALE GENOMIC DNA]</scope>
    <source>
        <strain evidence="1 2">NPDC004045</strain>
    </source>
</reference>
<comment type="caution">
    <text evidence="1">The sequence shown here is derived from an EMBL/GenBank/DDBJ whole genome shotgun (WGS) entry which is preliminary data.</text>
</comment>
<proteinExistence type="predicted"/>